<dbReference type="RefSeq" id="WP_188725849.1">
    <property type="nucleotide sequence ID" value="NZ_BMJD01000062.1"/>
</dbReference>
<dbReference type="Proteomes" id="UP000621492">
    <property type="component" value="Unassembled WGS sequence"/>
</dbReference>
<keyword evidence="3" id="KW-1185">Reference proteome</keyword>
<evidence type="ECO:0000313" key="3">
    <source>
        <dbReference type="Proteomes" id="UP000621492"/>
    </source>
</evidence>
<keyword evidence="1" id="KW-0472">Membrane</keyword>
<accession>A0A9W5U1P4</accession>
<evidence type="ECO:0008006" key="4">
    <source>
        <dbReference type="Google" id="ProtNLM"/>
    </source>
</evidence>
<evidence type="ECO:0000313" key="2">
    <source>
        <dbReference type="EMBL" id="GGB60807.1"/>
    </source>
</evidence>
<feature type="transmembrane region" description="Helical" evidence="1">
    <location>
        <begin position="6"/>
        <end position="25"/>
    </location>
</feature>
<organism evidence="2 3">
    <name type="scientific">Lentibacillus populi</name>
    <dbReference type="NCBI Taxonomy" id="1827502"/>
    <lineage>
        <taxon>Bacteria</taxon>
        <taxon>Bacillati</taxon>
        <taxon>Bacillota</taxon>
        <taxon>Bacilli</taxon>
        <taxon>Bacillales</taxon>
        <taxon>Bacillaceae</taxon>
        <taxon>Lentibacillus</taxon>
    </lineage>
</organism>
<reference evidence="2" key="2">
    <citation type="submission" date="2020-09" db="EMBL/GenBank/DDBJ databases">
        <authorList>
            <person name="Sun Q."/>
            <person name="Zhou Y."/>
        </authorList>
    </citation>
    <scope>NUCLEOTIDE SEQUENCE</scope>
    <source>
        <strain evidence="2">CGMCC 1.15454</strain>
    </source>
</reference>
<sequence>MELFIAIFPLLFWMAVIALVVLFIVKKVKKTRRELEERIASLEERQNPNSE</sequence>
<name>A0A9W5U1P4_9BACI</name>
<dbReference type="AlphaFoldDB" id="A0A9W5U1P4"/>
<comment type="caution">
    <text evidence="2">The sequence shown here is derived from an EMBL/GenBank/DDBJ whole genome shotgun (WGS) entry which is preliminary data.</text>
</comment>
<dbReference type="EMBL" id="BMJD01000062">
    <property type="protein sequence ID" value="GGB60807.1"/>
    <property type="molecule type" value="Genomic_DNA"/>
</dbReference>
<keyword evidence="1" id="KW-1133">Transmembrane helix</keyword>
<evidence type="ECO:0000256" key="1">
    <source>
        <dbReference type="SAM" id="Phobius"/>
    </source>
</evidence>
<reference evidence="2" key="1">
    <citation type="journal article" date="2014" name="Int. J. Syst. Evol. Microbiol.">
        <title>Complete genome sequence of Corynebacterium casei LMG S-19264T (=DSM 44701T), isolated from a smear-ripened cheese.</title>
        <authorList>
            <consortium name="US DOE Joint Genome Institute (JGI-PGF)"/>
            <person name="Walter F."/>
            <person name="Albersmeier A."/>
            <person name="Kalinowski J."/>
            <person name="Ruckert C."/>
        </authorList>
    </citation>
    <scope>NUCLEOTIDE SEQUENCE</scope>
    <source>
        <strain evidence="2">CGMCC 1.15454</strain>
    </source>
</reference>
<gene>
    <name evidence="2" type="ORF">GCM10011409_42660</name>
</gene>
<protein>
    <recommendedName>
        <fullName evidence="4">DUF4083 domain-containing protein</fullName>
    </recommendedName>
</protein>
<keyword evidence="1" id="KW-0812">Transmembrane</keyword>
<proteinExistence type="predicted"/>